<reference evidence="3 4" key="1">
    <citation type="journal article" date="2020" name="G3 (Bethesda)">
        <title>Draft Genome of the Common Snapping Turtle, Chelydra serpentina, a Model for Phenotypic Plasticity in Reptiles.</title>
        <authorList>
            <person name="Das D."/>
            <person name="Singh S.K."/>
            <person name="Bierstedt J."/>
            <person name="Erickson A."/>
            <person name="Galli G.L.J."/>
            <person name="Crossley D.A. 2nd"/>
            <person name="Rhen T."/>
        </authorList>
    </citation>
    <scope>NUCLEOTIDE SEQUENCE [LARGE SCALE GENOMIC DNA]</scope>
    <source>
        <strain evidence="3">KW</strain>
    </source>
</reference>
<evidence type="ECO:0000259" key="2">
    <source>
        <dbReference type="Pfam" id="PF00027"/>
    </source>
</evidence>
<name>A0A8T1SIZ9_CHESE</name>
<comment type="caution">
    <text evidence="3">The sequence shown here is derived from an EMBL/GenBank/DDBJ whole genome shotgun (WGS) entry which is preliminary data.</text>
</comment>
<evidence type="ECO:0000256" key="1">
    <source>
        <dbReference type="SAM" id="MobiDB-lite"/>
    </source>
</evidence>
<feature type="domain" description="Cyclic nucleotide-binding" evidence="2">
    <location>
        <begin position="58"/>
        <end position="154"/>
    </location>
</feature>
<organism evidence="3 4">
    <name type="scientific">Chelydra serpentina</name>
    <name type="common">Snapping turtle</name>
    <name type="synonym">Testudo serpentina</name>
    <dbReference type="NCBI Taxonomy" id="8475"/>
    <lineage>
        <taxon>Eukaryota</taxon>
        <taxon>Metazoa</taxon>
        <taxon>Chordata</taxon>
        <taxon>Craniata</taxon>
        <taxon>Vertebrata</taxon>
        <taxon>Euteleostomi</taxon>
        <taxon>Archelosauria</taxon>
        <taxon>Testudinata</taxon>
        <taxon>Testudines</taxon>
        <taxon>Cryptodira</taxon>
        <taxon>Durocryptodira</taxon>
        <taxon>Americhelydia</taxon>
        <taxon>Chelydroidea</taxon>
        <taxon>Chelydridae</taxon>
        <taxon>Chelydra</taxon>
    </lineage>
</organism>
<dbReference type="InterPro" id="IPR018490">
    <property type="entry name" value="cNMP-bd_dom_sf"/>
</dbReference>
<accession>A0A8T1SIZ9</accession>
<evidence type="ECO:0000313" key="3">
    <source>
        <dbReference type="EMBL" id="KAG6928603.1"/>
    </source>
</evidence>
<proteinExistence type="predicted"/>
<dbReference type="EMBL" id="JAHGAV010000209">
    <property type="protein sequence ID" value="KAG6928603.1"/>
    <property type="molecule type" value="Genomic_DNA"/>
</dbReference>
<feature type="non-terminal residue" evidence="3">
    <location>
        <position position="325"/>
    </location>
</feature>
<dbReference type="CDD" id="cd00038">
    <property type="entry name" value="CAP_ED"/>
    <property type="match status" value="1"/>
</dbReference>
<dbReference type="InterPro" id="IPR014710">
    <property type="entry name" value="RmlC-like_jellyroll"/>
</dbReference>
<evidence type="ECO:0000313" key="4">
    <source>
        <dbReference type="Proteomes" id="UP000765507"/>
    </source>
</evidence>
<dbReference type="Gene3D" id="2.60.120.10">
    <property type="entry name" value="Jelly Rolls"/>
    <property type="match status" value="1"/>
</dbReference>
<dbReference type="FunFam" id="2.60.120.10:FF:000067">
    <property type="entry name" value="Solute carrier family 9 member C1"/>
    <property type="match status" value="1"/>
</dbReference>
<dbReference type="Proteomes" id="UP000765507">
    <property type="component" value="Unassembled WGS sequence"/>
</dbReference>
<gene>
    <name evidence="3" type="ORF">G0U57_007723</name>
</gene>
<dbReference type="Pfam" id="PF00027">
    <property type="entry name" value="cNMP_binding"/>
    <property type="match status" value="1"/>
</dbReference>
<sequence length="325" mass="36828">NEGAKLQKMILLKKKNLGTLPATIAPPTAEELLHSISWLENEKNQIEFIQKKARLLCYDYGDVICEEHEMPQGIHLIISGMTKLYGSNPYYGVDKDVYEQRNPTRMPYTDYLVSGAIIGELNCLTKQEMEYTVTCETAVQTCFISMDDLFEAFDKFLECPSLEYKIWLKLALDITIKTFKENLAYQDWSYKICAKLPNVYVMDVPTHSKRDIYDGTMDEVILVHGSVQDCQQLQPYFAPCILPKTCHQVQGTAAVTKLLIVRTTTTVKMKSRRRSSVCQYHSSARRQDTATARNVNTDGSNHHSLHSDSDTTLAAQGQSIGVSFL</sequence>
<dbReference type="InterPro" id="IPR000595">
    <property type="entry name" value="cNMP-bd_dom"/>
</dbReference>
<dbReference type="AlphaFoldDB" id="A0A8T1SIZ9"/>
<dbReference type="SUPFAM" id="SSF51206">
    <property type="entry name" value="cAMP-binding domain-like"/>
    <property type="match status" value="1"/>
</dbReference>
<feature type="region of interest" description="Disordered" evidence="1">
    <location>
        <begin position="281"/>
        <end position="312"/>
    </location>
</feature>
<feature type="compositionally biased region" description="Polar residues" evidence="1">
    <location>
        <begin position="289"/>
        <end position="299"/>
    </location>
</feature>
<protein>
    <submittedName>
        <fullName evidence="3">Solute carrier family 9 member C1</fullName>
    </submittedName>
</protein>
<dbReference type="OrthoDB" id="441412at2759"/>
<keyword evidence="4" id="KW-1185">Reference proteome</keyword>